<proteinExistence type="predicted"/>
<sequence>MGRTWTRSWLPFLAGLSHRGLAATIPAVTVAPTSVITVTSTYSNTVTNTIISILPVTTVETTCTPSSVAAIGCTDLVWSKNGIFWQEWCSTASLEGSAYVTLVAPNPYACQQYCSVYSASCTGANWATNLDCVILKDITSTAEISTRSFAAIERFSTNPCVVTMTDSSTQLSTATRVMEYTATYTSTITLSTSASPSPTNDAISVSSLTTPTSTSTVTTPAASVLCSDTVQGYSGFLPNSRQDDIWGCIEVCSTYSNCIGTYWFLDICYSESGALDYSYVPYDYSDPDNNVVNYIAMRLDSNPCAICHSIYRNCVHNCYSVFISTVLDSINRLPNRIIKGFDIFFSPVDQNFPRPEHPVLHFVVLIRRFIFHCSHSFIFVAALFEFYYRSTGRFQSSVVLNN</sequence>
<evidence type="ECO:0008006" key="4">
    <source>
        <dbReference type="Google" id="ProtNLM"/>
    </source>
</evidence>
<reference evidence="2 3" key="1">
    <citation type="submission" date="2018-02" db="EMBL/GenBank/DDBJ databases">
        <title>The genomes of Aspergillus section Nigri reveals drivers in fungal speciation.</title>
        <authorList>
            <consortium name="DOE Joint Genome Institute"/>
            <person name="Vesth T.C."/>
            <person name="Nybo J."/>
            <person name="Theobald S."/>
            <person name="Brandl J."/>
            <person name="Frisvad J.C."/>
            <person name="Nielsen K.F."/>
            <person name="Lyhne E.K."/>
            <person name="Kogle M.E."/>
            <person name="Kuo A."/>
            <person name="Riley R."/>
            <person name="Clum A."/>
            <person name="Nolan M."/>
            <person name="Lipzen A."/>
            <person name="Salamov A."/>
            <person name="Henrissat B."/>
            <person name="Wiebenga A."/>
            <person name="De vries R.P."/>
            <person name="Grigoriev I.V."/>
            <person name="Mortensen U.H."/>
            <person name="Andersen M.R."/>
            <person name="Baker S.E."/>
        </authorList>
    </citation>
    <scope>NUCLEOTIDE SEQUENCE [LARGE SCALE GENOMIC DNA]</scope>
    <source>
        <strain evidence="2 3">CBS 121057</strain>
    </source>
</reference>
<dbReference type="Proteomes" id="UP000248423">
    <property type="component" value="Unassembled WGS sequence"/>
</dbReference>
<organism evidence="2 3">
    <name type="scientific">Aspergillus sclerotiicarbonarius (strain CBS 121057 / IBT 28362)</name>
    <dbReference type="NCBI Taxonomy" id="1448318"/>
    <lineage>
        <taxon>Eukaryota</taxon>
        <taxon>Fungi</taxon>
        <taxon>Dikarya</taxon>
        <taxon>Ascomycota</taxon>
        <taxon>Pezizomycotina</taxon>
        <taxon>Eurotiomycetes</taxon>
        <taxon>Eurotiomycetidae</taxon>
        <taxon>Eurotiales</taxon>
        <taxon>Aspergillaceae</taxon>
        <taxon>Aspergillus</taxon>
        <taxon>Aspergillus subgen. Circumdati</taxon>
    </lineage>
</organism>
<keyword evidence="3" id="KW-1185">Reference proteome</keyword>
<accession>A0A319FA06</accession>
<evidence type="ECO:0000313" key="3">
    <source>
        <dbReference type="Proteomes" id="UP000248423"/>
    </source>
</evidence>
<dbReference type="AlphaFoldDB" id="A0A319FA06"/>
<feature type="chain" id="PRO_5016301318" description="Apple domain-containing protein" evidence="1">
    <location>
        <begin position="23"/>
        <end position="402"/>
    </location>
</feature>
<evidence type="ECO:0000256" key="1">
    <source>
        <dbReference type="SAM" id="SignalP"/>
    </source>
</evidence>
<dbReference type="EMBL" id="KZ826390">
    <property type="protein sequence ID" value="PYI02743.1"/>
    <property type="molecule type" value="Genomic_DNA"/>
</dbReference>
<keyword evidence="1" id="KW-0732">Signal</keyword>
<evidence type="ECO:0000313" key="2">
    <source>
        <dbReference type="EMBL" id="PYI02743.1"/>
    </source>
</evidence>
<gene>
    <name evidence="2" type="ORF">BO78DRAFT_422308</name>
</gene>
<dbReference type="VEuPathDB" id="FungiDB:BO78DRAFT_422308"/>
<protein>
    <recommendedName>
        <fullName evidence="4">Apple domain-containing protein</fullName>
    </recommendedName>
</protein>
<dbReference type="STRING" id="1448318.A0A319FA06"/>
<feature type="signal peptide" evidence="1">
    <location>
        <begin position="1"/>
        <end position="22"/>
    </location>
</feature>
<name>A0A319FA06_ASPSB</name>
<dbReference type="OrthoDB" id="3565477at2759"/>